<keyword evidence="4 7" id="KW-0808">Transferase</keyword>
<dbReference type="CDD" id="cd04725">
    <property type="entry name" value="OMP_decarboxylase_like"/>
    <property type="match status" value="1"/>
</dbReference>
<dbReference type="Pfam" id="PF00215">
    <property type="entry name" value="OMPdecase"/>
    <property type="match status" value="1"/>
</dbReference>
<evidence type="ECO:0000259" key="8">
    <source>
        <dbReference type="SMART" id="SM00934"/>
    </source>
</evidence>
<organism evidence="9 10">
    <name type="scientific">Hadarchaeum yellowstonense</name>
    <dbReference type="NCBI Taxonomy" id="1776334"/>
    <lineage>
        <taxon>Archaea</taxon>
        <taxon>Methanobacteriati</taxon>
        <taxon>Candidatus Hadarchaeota</taxon>
        <taxon>Candidatus Hadarchaeia</taxon>
        <taxon>Candidatus Hadarchaeales</taxon>
        <taxon>Candidatus Hadarchaeaceae</taxon>
        <taxon>Candidatus Hadarchaeum</taxon>
    </lineage>
</organism>
<feature type="binding site" evidence="7">
    <location>
        <position position="344"/>
    </location>
    <ligand>
        <name>5-phospho-alpha-D-ribose 1-diphosphate</name>
        <dbReference type="ChEBI" id="CHEBI:58017"/>
        <note>ligand shared between dimeric partners</note>
    </ligand>
</feature>
<dbReference type="Gene3D" id="3.20.20.70">
    <property type="entry name" value="Aldolase class I"/>
    <property type="match status" value="1"/>
</dbReference>
<dbReference type="EMBL" id="LQMQ01000032">
    <property type="protein sequence ID" value="KUO40894.1"/>
    <property type="molecule type" value="Genomic_DNA"/>
</dbReference>
<evidence type="ECO:0000313" key="9">
    <source>
        <dbReference type="EMBL" id="KUO40894.1"/>
    </source>
</evidence>
<dbReference type="NCBIfam" id="TIGR00336">
    <property type="entry name" value="pyrE"/>
    <property type="match status" value="1"/>
</dbReference>
<dbReference type="SMART" id="SM00934">
    <property type="entry name" value="OMPdecase"/>
    <property type="match status" value="1"/>
</dbReference>
<dbReference type="Proteomes" id="UP000074294">
    <property type="component" value="Unassembled WGS sequence"/>
</dbReference>
<comment type="catalytic activity">
    <reaction evidence="7">
        <text>orotidine 5'-phosphate + diphosphate = orotate + 5-phospho-alpha-D-ribose 1-diphosphate</text>
        <dbReference type="Rhea" id="RHEA:10380"/>
        <dbReference type="ChEBI" id="CHEBI:30839"/>
        <dbReference type="ChEBI" id="CHEBI:33019"/>
        <dbReference type="ChEBI" id="CHEBI:57538"/>
        <dbReference type="ChEBI" id="CHEBI:58017"/>
        <dbReference type="EC" id="2.4.2.10"/>
    </reaction>
</comment>
<dbReference type="InterPro" id="IPR001754">
    <property type="entry name" value="OMPdeCOase_dom"/>
</dbReference>
<evidence type="ECO:0000256" key="3">
    <source>
        <dbReference type="ARBA" id="ARBA00022676"/>
    </source>
</evidence>
<dbReference type="PANTHER" id="PTHR19278:SF9">
    <property type="entry name" value="URIDINE 5'-MONOPHOSPHATE SYNTHASE"/>
    <property type="match status" value="1"/>
</dbReference>
<proteinExistence type="inferred from homology"/>
<evidence type="ECO:0000256" key="2">
    <source>
        <dbReference type="ARBA" id="ARBA00011971"/>
    </source>
</evidence>
<evidence type="ECO:0000313" key="10">
    <source>
        <dbReference type="Proteomes" id="UP000074294"/>
    </source>
</evidence>
<dbReference type="EC" id="2.4.2.10" evidence="2 7"/>
<feature type="domain" description="Orotidine 5'-phosphate decarboxylase" evidence="8">
    <location>
        <begin position="19"/>
        <end position="244"/>
    </location>
</feature>
<comment type="similarity">
    <text evidence="7">Belongs to the purine/pyrimidine phosphoribosyltransferase family. PyrE subfamily.</text>
</comment>
<dbReference type="InterPro" id="IPR029057">
    <property type="entry name" value="PRTase-like"/>
</dbReference>
<dbReference type="STRING" id="1776334.APZ16_05620"/>
<evidence type="ECO:0000256" key="1">
    <source>
        <dbReference type="ARBA" id="ARBA00004889"/>
    </source>
</evidence>
<dbReference type="GO" id="GO:0004588">
    <property type="term" value="F:orotate phosphoribosyltransferase activity"/>
    <property type="evidence" value="ECO:0007669"/>
    <property type="project" value="UniProtKB-UniRule"/>
</dbReference>
<comment type="caution">
    <text evidence="7">Lacks conserved residue(s) required for the propagation of feature annotation.</text>
</comment>
<reference evidence="9 10" key="1">
    <citation type="journal article" date="2016" name="Nat. Microbiol.">
        <title>Genomic inference of the metabolism of cosmopolitan subsurface Archaea, Hadesarchaea.</title>
        <authorList>
            <person name="Baker B.J."/>
            <person name="Saw J.H."/>
            <person name="Lind A.E."/>
            <person name="Lazar C.S."/>
            <person name="Hinrichs K.-U."/>
            <person name="Teske A.P."/>
            <person name="Ettema T.J."/>
        </authorList>
    </citation>
    <scope>NUCLEOTIDE SEQUENCE [LARGE SCALE GENOMIC DNA]</scope>
</reference>
<dbReference type="GO" id="GO:0004590">
    <property type="term" value="F:orotidine-5'-phosphate decarboxylase activity"/>
    <property type="evidence" value="ECO:0007669"/>
    <property type="project" value="InterPro"/>
</dbReference>
<name>A0A147JWV2_HADYE</name>
<protein>
    <recommendedName>
        <fullName evidence="2 7">Orotate phosphoribosyltransferase</fullName>
        <shortName evidence="7">OPRT</shortName>
        <shortName evidence="7">OPRTase</shortName>
        <ecNumber evidence="2 7">2.4.2.10</ecNumber>
    </recommendedName>
</protein>
<dbReference type="SUPFAM" id="SSF51366">
    <property type="entry name" value="Ribulose-phoshate binding barrel"/>
    <property type="match status" value="1"/>
</dbReference>
<gene>
    <name evidence="7" type="primary">pyrE</name>
    <name evidence="9" type="ORF">APZ16_05620</name>
</gene>
<feature type="binding site" description="in other chain" evidence="7">
    <location>
        <begin position="370"/>
        <end position="378"/>
    </location>
    <ligand>
        <name>5-phospho-alpha-D-ribose 1-diphosphate</name>
        <dbReference type="ChEBI" id="CHEBI:58017"/>
        <note>ligand shared between dimeric partners</note>
    </ligand>
</feature>
<keyword evidence="3 7" id="KW-0328">Glycosyltransferase</keyword>
<dbReference type="GO" id="GO:0044205">
    <property type="term" value="P:'de novo' UMP biosynthetic process"/>
    <property type="evidence" value="ECO:0007669"/>
    <property type="project" value="UniProtKB-UniRule"/>
</dbReference>
<dbReference type="Gene3D" id="3.40.50.2020">
    <property type="match status" value="1"/>
</dbReference>
<dbReference type="HAMAP" id="MF_01208">
    <property type="entry name" value="PyrE"/>
    <property type="match status" value="1"/>
</dbReference>
<dbReference type="PANTHER" id="PTHR19278">
    <property type="entry name" value="OROTATE PHOSPHORIBOSYLTRANSFERASE"/>
    <property type="match status" value="1"/>
</dbReference>
<dbReference type="GO" id="GO:0000287">
    <property type="term" value="F:magnesium ion binding"/>
    <property type="evidence" value="ECO:0007669"/>
    <property type="project" value="UniProtKB-UniRule"/>
</dbReference>
<comment type="caution">
    <text evidence="9">The sequence shown here is derived from an EMBL/GenBank/DDBJ whole genome shotgun (WGS) entry which is preliminary data.</text>
</comment>
<dbReference type="SUPFAM" id="SSF53271">
    <property type="entry name" value="PRTase-like"/>
    <property type="match status" value="1"/>
</dbReference>
<comment type="function">
    <text evidence="7">Catalyzes the transfer of a ribosyl phosphate group from 5-phosphoribose 1-diphosphate to orotate, leading to the formation of orotidine monophosphate (OMP).</text>
</comment>
<dbReference type="AlphaFoldDB" id="A0A147JWV2"/>
<dbReference type="InterPro" id="IPR004467">
    <property type="entry name" value="Or_phspho_trans_dom"/>
</dbReference>
<accession>A0A147JWV2</accession>
<comment type="cofactor">
    <cofactor evidence="7">
        <name>Mg(2+)</name>
        <dbReference type="ChEBI" id="CHEBI:18420"/>
    </cofactor>
</comment>
<dbReference type="InterPro" id="IPR013785">
    <property type="entry name" value="Aldolase_TIM"/>
</dbReference>
<comment type="subunit">
    <text evidence="7">Homodimer.</text>
</comment>
<feature type="binding site" evidence="7">
    <location>
        <position position="348"/>
    </location>
    <ligand>
        <name>5-phospho-alpha-D-ribose 1-diphosphate</name>
        <dbReference type="ChEBI" id="CHEBI:58017"/>
        <note>ligand shared between dimeric partners</note>
    </ligand>
</feature>
<feature type="binding site" evidence="7">
    <location>
        <position position="374"/>
    </location>
    <ligand>
        <name>orotate</name>
        <dbReference type="ChEBI" id="CHEBI:30839"/>
    </ligand>
</feature>
<evidence type="ECO:0000256" key="6">
    <source>
        <dbReference type="ARBA" id="ARBA00023239"/>
    </source>
</evidence>
<dbReference type="InterPro" id="IPR023031">
    <property type="entry name" value="OPRT"/>
</dbReference>
<feature type="binding site" evidence="7">
    <location>
        <position position="350"/>
    </location>
    <ligand>
        <name>5-phospho-alpha-D-ribose 1-diphosphate</name>
        <dbReference type="ChEBI" id="CHEBI:58017"/>
        <note>ligand shared between dimeric partners</note>
    </ligand>
</feature>
<dbReference type="InterPro" id="IPR011060">
    <property type="entry name" value="RibuloseP-bd_barrel"/>
</dbReference>
<comment type="pathway">
    <text evidence="1 7">Pyrimidine metabolism; UMP biosynthesis via de novo pathway; UMP from orotate: step 1/2.</text>
</comment>
<keyword evidence="7" id="KW-0460">Magnesium</keyword>
<evidence type="ECO:0000256" key="5">
    <source>
        <dbReference type="ARBA" id="ARBA00022975"/>
    </source>
</evidence>
<feature type="binding site" evidence="7">
    <location>
        <position position="402"/>
    </location>
    <ligand>
        <name>orotate</name>
        <dbReference type="ChEBI" id="CHEBI:30839"/>
    </ligand>
</feature>
<dbReference type="UniPathway" id="UPA00070">
    <property type="reaction ID" value="UER00119"/>
</dbReference>
<dbReference type="CDD" id="cd06223">
    <property type="entry name" value="PRTases_typeI"/>
    <property type="match status" value="1"/>
</dbReference>
<dbReference type="GO" id="GO:0006207">
    <property type="term" value="P:'de novo' pyrimidine nucleobase biosynthetic process"/>
    <property type="evidence" value="ECO:0007669"/>
    <property type="project" value="InterPro"/>
</dbReference>
<keyword evidence="6" id="KW-0456">Lyase</keyword>
<evidence type="ECO:0000256" key="4">
    <source>
        <dbReference type="ARBA" id="ARBA00022679"/>
    </source>
</evidence>
<dbReference type="InterPro" id="IPR000836">
    <property type="entry name" value="PRTase_dom"/>
</dbReference>
<dbReference type="Pfam" id="PF00156">
    <property type="entry name" value="Pribosyltran"/>
    <property type="match status" value="1"/>
</dbReference>
<evidence type="ECO:0000256" key="7">
    <source>
        <dbReference type="HAMAP-Rule" id="MF_01208"/>
    </source>
</evidence>
<keyword evidence="5 7" id="KW-0665">Pyrimidine biosynthesis</keyword>
<sequence>MSKTFLKLVADITKRTDSRIVLALDPPFNPYSLKKLEERQRERLNTANRVKSLLAELDGLVSGVKIGLPLIFGLGLDLVEEIINASRKSYFFICDPKMADIGHINGLEAAQLFDVGFDALIIHAAVGIKGGIDEVVSLAEEMDKGVLGLCAMSHPGASEHLNKHFNELLEIAARAGVDGFVVPATYPHLITSAKNAYPSSIIFAPGVGTQGASFGSALAAGADYEIIGRSISQAPSPAARAREILREIKETGVSIQKIALALAKHHCVMVGEFKLTSGLMSPYYIDLRATPSHQELFDLITSAYVAELKSLGLSFDRIAGVATAGVPIGALVAYKLQKPFLYIRREERTHGTKSLIEGVINPGDTVLIVDDAVTTGGSLLKAIEAIRERGGRVEYAMVLVDREQGGAQNLAQKGVKLISLMTASRLMQELYRHGFISKEDYEKVIRYIQESKGAQAP</sequence>